<dbReference type="PANTHER" id="PTHR38471">
    <property type="entry name" value="FOUR HELIX BUNDLE PROTEIN"/>
    <property type="match status" value="1"/>
</dbReference>
<dbReference type="OrthoDB" id="5515766at2"/>
<dbReference type="NCBIfam" id="TIGR02436">
    <property type="entry name" value="four helix bundle protein"/>
    <property type="match status" value="1"/>
</dbReference>
<dbReference type="KEGG" id="falb:HYN59_04090"/>
<evidence type="ECO:0000256" key="1">
    <source>
        <dbReference type="SAM" id="MobiDB-lite"/>
    </source>
</evidence>
<feature type="region of interest" description="Disordered" evidence="1">
    <location>
        <begin position="126"/>
        <end position="152"/>
    </location>
</feature>
<reference evidence="2 3" key="1">
    <citation type="submission" date="2018-04" db="EMBL/GenBank/DDBJ databases">
        <title>Genome sequencing of Flavobacterium sp. HYN0059.</title>
        <authorList>
            <person name="Yi H."/>
            <person name="Baek C."/>
        </authorList>
    </citation>
    <scope>NUCLEOTIDE SEQUENCE [LARGE SCALE GENOMIC DNA]</scope>
    <source>
        <strain evidence="2 3">HYN0059</strain>
    </source>
</reference>
<dbReference type="PANTHER" id="PTHR38471:SF2">
    <property type="entry name" value="FOUR HELIX BUNDLE PROTEIN"/>
    <property type="match status" value="1"/>
</dbReference>
<dbReference type="Gene3D" id="1.20.1440.60">
    <property type="entry name" value="23S rRNA-intervening sequence"/>
    <property type="match status" value="1"/>
</dbReference>
<gene>
    <name evidence="2" type="ORF">HYN59_04090</name>
</gene>
<proteinExistence type="predicted"/>
<name>A0A2S1QVE1_9FLAO</name>
<sequence length="152" mass="17621">MARIEKFEDLKVWQLSREICRDIWHLFEMTPLGRDFELRNQMNRSSGSIMDNISEGFERNGTREFIQFLSISKGSCGELRSQLYRALDRKHISQEQFDMIVVKTDSESKLIGSFMSYLNSANYKGSKFTKPTSTSNHADAQNPEPETQNPEL</sequence>
<dbReference type="Proteomes" id="UP000244929">
    <property type="component" value="Chromosome"/>
</dbReference>
<accession>A0A2S1QVE1</accession>
<dbReference type="InterPro" id="IPR036583">
    <property type="entry name" value="23S_rRNA_IVS_sf"/>
</dbReference>
<organism evidence="2 3">
    <name type="scientific">Flavobacterium album</name>
    <dbReference type="NCBI Taxonomy" id="2175091"/>
    <lineage>
        <taxon>Bacteria</taxon>
        <taxon>Pseudomonadati</taxon>
        <taxon>Bacteroidota</taxon>
        <taxon>Flavobacteriia</taxon>
        <taxon>Flavobacteriales</taxon>
        <taxon>Flavobacteriaceae</taxon>
        <taxon>Flavobacterium</taxon>
    </lineage>
</organism>
<dbReference type="InterPro" id="IPR012657">
    <property type="entry name" value="23S_rRNA-intervening_sequence"/>
</dbReference>
<protein>
    <submittedName>
        <fullName evidence="2">Four helix bundle protein</fullName>
    </submittedName>
</protein>
<keyword evidence="3" id="KW-1185">Reference proteome</keyword>
<dbReference type="EMBL" id="CP029186">
    <property type="protein sequence ID" value="AWH84345.1"/>
    <property type="molecule type" value="Genomic_DNA"/>
</dbReference>
<dbReference type="Pfam" id="PF05635">
    <property type="entry name" value="23S_rRNA_IVP"/>
    <property type="match status" value="1"/>
</dbReference>
<dbReference type="AlphaFoldDB" id="A0A2S1QVE1"/>
<dbReference type="RefSeq" id="WP_108777053.1">
    <property type="nucleotide sequence ID" value="NZ_CP029186.1"/>
</dbReference>
<evidence type="ECO:0000313" key="2">
    <source>
        <dbReference type="EMBL" id="AWH84345.1"/>
    </source>
</evidence>
<dbReference type="CDD" id="cd16377">
    <property type="entry name" value="23S_rRNA_IVP_like"/>
    <property type="match status" value="1"/>
</dbReference>
<dbReference type="SUPFAM" id="SSF158446">
    <property type="entry name" value="IVS-encoded protein-like"/>
    <property type="match status" value="1"/>
</dbReference>
<evidence type="ECO:0000313" key="3">
    <source>
        <dbReference type="Proteomes" id="UP000244929"/>
    </source>
</evidence>